<dbReference type="GO" id="GO:0050076">
    <property type="term" value="F:maleate isomerase activity"/>
    <property type="evidence" value="ECO:0007669"/>
    <property type="project" value="UniProtKB-EC"/>
</dbReference>
<gene>
    <name evidence="1" type="ORF">GGR30_000306</name>
</gene>
<keyword evidence="2" id="KW-1185">Reference proteome</keyword>
<reference evidence="1 2" key="1">
    <citation type="submission" date="2020-08" db="EMBL/GenBank/DDBJ databases">
        <title>Genomic Encyclopedia of Type Strains, Phase IV (KMG-IV): sequencing the most valuable type-strain genomes for metagenomic binning, comparative biology and taxonomic classification.</title>
        <authorList>
            <person name="Goeker M."/>
        </authorList>
    </citation>
    <scope>NUCLEOTIDE SEQUENCE [LARGE SCALE GENOMIC DNA]</scope>
    <source>
        <strain evidence="1 2">DSM 28101</strain>
    </source>
</reference>
<dbReference type="PANTHER" id="PTHR40267:SF1">
    <property type="entry name" value="BLR3294 PROTEIN"/>
    <property type="match status" value="1"/>
</dbReference>
<accession>A0A7W6KFQ2</accession>
<dbReference type="EMBL" id="JACIDZ010000001">
    <property type="protein sequence ID" value="MBB4120411.1"/>
    <property type="molecule type" value="Genomic_DNA"/>
</dbReference>
<protein>
    <submittedName>
        <fullName evidence="1">Maleate isomerase</fullName>
        <ecNumber evidence="1">5.2.1.1</ecNumber>
    </submittedName>
</protein>
<dbReference type="EC" id="5.2.1.1" evidence="1"/>
<name>A0A7W6KFQ2_9HYPH</name>
<dbReference type="PIRSF" id="PIRSF015736">
    <property type="entry name" value="MI"/>
    <property type="match status" value="1"/>
</dbReference>
<evidence type="ECO:0000313" key="2">
    <source>
        <dbReference type="Proteomes" id="UP000530571"/>
    </source>
</evidence>
<comment type="caution">
    <text evidence="1">The sequence shown here is derived from an EMBL/GenBank/DDBJ whole genome shotgun (WGS) entry which is preliminary data.</text>
</comment>
<organism evidence="1 2">
    <name type="scientific">Martelella radicis</name>
    <dbReference type="NCBI Taxonomy" id="1397476"/>
    <lineage>
        <taxon>Bacteria</taxon>
        <taxon>Pseudomonadati</taxon>
        <taxon>Pseudomonadota</taxon>
        <taxon>Alphaproteobacteria</taxon>
        <taxon>Hyphomicrobiales</taxon>
        <taxon>Aurantimonadaceae</taxon>
        <taxon>Martelella</taxon>
    </lineage>
</organism>
<dbReference type="PANTHER" id="PTHR40267">
    <property type="entry name" value="BLR3294 PROTEIN"/>
    <property type="match status" value="1"/>
</dbReference>
<sequence>MATFTYRLDDKHSLRARLGLIVLQSDETIEGEFRRMLPSEGVALYITRVESDPEVRADTLARMTDRIEGAARLLPRPLTYDAVGYACTSGTSVIGARKVSAQINAGCATRADSQPIAALLAAARALGLDRIAFLSPYLEDVSGRIRQILGEGGLASPVFGTFNERREENVAWISPSSIRDAAVELADRSGVDGIFLSCTNLRTLDVIAPIEAETGLPVLSSNQVLFWHMMRLAGLEDRMAGFGRLLEEA</sequence>
<proteinExistence type="predicted"/>
<dbReference type="InterPro" id="IPR053714">
    <property type="entry name" value="Iso_Racemase_Enz_sf"/>
</dbReference>
<dbReference type="Pfam" id="PF17645">
    <property type="entry name" value="Amdase"/>
    <property type="match status" value="1"/>
</dbReference>
<evidence type="ECO:0000313" key="1">
    <source>
        <dbReference type="EMBL" id="MBB4120411.1"/>
    </source>
</evidence>
<dbReference type="Proteomes" id="UP000530571">
    <property type="component" value="Unassembled WGS sequence"/>
</dbReference>
<dbReference type="InterPro" id="IPR026286">
    <property type="entry name" value="MaiA/AMDase"/>
</dbReference>
<keyword evidence="1" id="KW-0413">Isomerase</keyword>
<dbReference type="Gene3D" id="3.40.50.12500">
    <property type="match status" value="1"/>
</dbReference>
<dbReference type="RefSeq" id="WP_183481614.1">
    <property type="nucleotide sequence ID" value="NZ_JACIDZ010000001.1"/>
</dbReference>
<dbReference type="AlphaFoldDB" id="A0A7W6KFQ2"/>